<comment type="subcellular location">
    <subcellularLocation>
        <location evidence="1">Cell inner membrane</location>
        <topology evidence="1">Multi-pass membrane protein</topology>
    </subcellularLocation>
</comment>
<evidence type="ECO:0000256" key="3">
    <source>
        <dbReference type="ARBA" id="ARBA00022519"/>
    </source>
</evidence>
<evidence type="ECO:0000256" key="5">
    <source>
        <dbReference type="ARBA" id="ARBA00022989"/>
    </source>
</evidence>
<proteinExistence type="predicted"/>
<comment type="caution">
    <text evidence="9">The sequence shown here is derived from an EMBL/GenBank/DDBJ whole genome shotgun (WGS) entry which is preliminary data.</text>
</comment>
<reference evidence="9 10" key="1">
    <citation type="submission" date="2019-03" db="EMBL/GenBank/DDBJ databases">
        <title>Genomic Encyclopedia of Type Strains, Phase IV (KMG-IV): sequencing the most valuable type-strain genomes for metagenomic binning, comparative biology and taxonomic classification.</title>
        <authorList>
            <person name="Goeker M."/>
        </authorList>
    </citation>
    <scope>NUCLEOTIDE SEQUENCE [LARGE SCALE GENOMIC DNA]</scope>
    <source>
        <strain evidence="9 10">DSM 102940</strain>
    </source>
</reference>
<evidence type="ECO:0000256" key="4">
    <source>
        <dbReference type="ARBA" id="ARBA00022692"/>
    </source>
</evidence>
<feature type="transmembrane region" description="Helical" evidence="7">
    <location>
        <begin position="175"/>
        <end position="197"/>
    </location>
</feature>
<feature type="transmembrane region" description="Helical" evidence="7">
    <location>
        <begin position="55"/>
        <end position="79"/>
    </location>
</feature>
<evidence type="ECO:0000313" key="9">
    <source>
        <dbReference type="EMBL" id="TCO68813.1"/>
    </source>
</evidence>
<feature type="transmembrane region" description="Helical" evidence="7">
    <location>
        <begin position="7"/>
        <end position="35"/>
    </location>
</feature>
<dbReference type="GO" id="GO:0005886">
    <property type="term" value="C:plasma membrane"/>
    <property type="evidence" value="ECO:0007669"/>
    <property type="project" value="UniProtKB-SubCell"/>
</dbReference>
<keyword evidence="5 7" id="KW-1133">Transmembrane helix</keyword>
<dbReference type="PIRSF" id="PIRSF006066">
    <property type="entry name" value="HI0050"/>
    <property type="match status" value="1"/>
</dbReference>
<feature type="transmembrane region" description="Helical" evidence="7">
    <location>
        <begin position="339"/>
        <end position="357"/>
    </location>
</feature>
<dbReference type="PANTHER" id="PTHR33362">
    <property type="entry name" value="SIALIC ACID TRAP TRANSPORTER PERMEASE PROTEIN SIAT-RELATED"/>
    <property type="match status" value="1"/>
</dbReference>
<feature type="transmembrane region" description="Helical" evidence="7">
    <location>
        <begin position="318"/>
        <end position="334"/>
    </location>
</feature>
<dbReference type="InterPro" id="IPR010656">
    <property type="entry name" value="DctM"/>
</dbReference>
<organism evidence="9 10">
    <name type="scientific">Marinisporobacter balticus</name>
    <dbReference type="NCBI Taxonomy" id="2018667"/>
    <lineage>
        <taxon>Bacteria</taxon>
        <taxon>Bacillati</taxon>
        <taxon>Bacillota</taxon>
        <taxon>Clostridia</taxon>
        <taxon>Peptostreptococcales</taxon>
        <taxon>Thermotaleaceae</taxon>
        <taxon>Marinisporobacter</taxon>
    </lineage>
</organism>
<dbReference type="Pfam" id="PF06808">
    <property type="entry name" value="DctM"/>
    <property type="match status" value="1"/>
</dbReference>
<dbReference type="EMBL" id="SLWV01000039">
    <property type="protein sequence ID" value="TCO68813.1"/>
    <property type="molecule type" value="Genomic_DNA"/>
</dbReference>
<keyword evidence="6 7" id="KW-0472">Membrane</keyword>
<evidence type="ECO:0000256" key="2">
    <source>
        <dbReference type="ARBA" id="ARBA00022475"/>
    </source>
</evidence>
<dbReference type="PANTHER" id="PTHR33362:SF2">
    <property type="entry name" value="TRAP TRANSPORTER LARGE PERMEASE PROTEIN"/>
    <property type="match status" value="1"/>
</dbReference>
<dbReference type="RefSeq" id="WP_132248018.1">
    <property type="nucleotide sequence ID" value="NZ_SLWV01000039.1"/>
</dbReference>
<feature type="domain" description="TRAP C4-dicarboxylate transport system permease DctM subunit" evidence="8">
    <location>
        <begin position="12"/>
        <end position="421"/>
    </location>
</feature>
<dbReference type="Proteomes" id="UP000294919">
    <property type="component" value="Unassembled WGS sequence"/>
</dbReference>
<dbReference type="InterPro" id="IPR004681">
    <property type="entry name" value="TRAP_DctM"/>
</dbReference>
<dbReference type="AlphaFoldDB" id="A0A4R2K6C4"/>
<evidence type="ECO:0000259" key="8">
    <source>
        <dbReference type="Pfam" id="PF06808"/>
    </source>
</evidence>
<sequence>MDVNIIAILILIGSFFIMLICRFPIAFAIGVSSLLTTMYLGLPLMQIAQLMVKGVNVFTLMAVPFFIIAGEIMGAGGISKRLINLSNALVGWLRGGLGMVNIVASMFFGGISGSSTADTASLGTILIPMMREQGYDDEFSTNITMASSVQGLLIPPSHNMVMYAMVAGSVSIGRLFLGGIIPGITLGIALMIYSYILAVKRKYPKGDPFDIKHVLKTLADSIWGLVTVIIVVFGVVTGVFTATESAAIAVIWSMFVSFFIYKELTLAKMWRVFERSLGTLAIVMILISTSQVFGWLMTYLKMPELVANAITSMTDNKYIIIFILNITMLLLGTIMDMSAIILVATPILLPIAVGAGLDPVHFGVIMILNLGIGLITPPVGGTLFVGSAVSGVPIEKLIKTLLPFFAVMIIVLLIITYIPGIVMFIPDLVMPVMGS</sequence>
<protein>
    <submittedName>
        <fullName evidence="9">Tripartite ATP-independent transporter DctM subunit</fullName>
    </submittedName>
</protein>
<feature type="transmembrane region" description="Helical" evidence="7">
    <location>
        <begin position="246"/>
        <end position="264"/>
    </location>
</feature>
<evidence type="ECO:0000313" key="10">
    <source>
        <dbReference type="Proteomes" id="UP000294919"/>
    </source>
</evidence>
<name>A0A4R2K6C4_9FIRM</name>
<gene>
    <name evidence="9" type="ORF">EV214_13916</name>
</gene>
<dbReference type="OrthoDB" id="9772674at2"/>
<evidence type="ECO:0000256" key="6">
    <source>
        <dbReference type="ARBA" id="ARBA00023136"/>
    </source>
</evidence>
<feature type="transmembrane region" description="Helical" evidence="7">
    <location>
        <begin position="218"/>
        <end position="240"/>
    </location>
</feature>
<keyword evidence="10" id="KW-1185">Reference proteome</keyword>
<dbReference type="GO" id="GO:0022857">
    <property type="term" value="F:transmembrane transporter activity"/>
    <property type="evidence" value="ECO:0007669"/>
    <property type="project" value="TreeGrafter"/>
</dbReference>
<keyword evidence="4 7" id="KW-0812">Transmembrane</keyword>
<feature type="transmembrane region" description="Helical" evidence="7">
    <location>
        <begin position="363"/>
        <end position="389"/>
    </location>
</feature>
<accession>A0A4R2K6C4</accession>
<evidence type="ECO:0000256" key="7">
    <source>
        <dbReference type="SAM" id="Phobius"/>
    </source>
</evidence>
<feature type="transmembrane region" description="Helical" evidence="7">
    <location>
        <begin position="401"/>
        <end position="425"/>
    </location>
</feature>
<keyword evidence="2" id="KW-1003">Cell membrane</keyword>
<evidence type="ECO:0000256" key="1">
    <source>
        <dbReference type="ARBA" id="ARBA00004429"/>
    </source>
</evidence>
<keyword evidence="3" id="KW-0997">Cell inner membrane</keyword>
<feature type="transmembrane region" description="Helical" evidence="7">
    <location>
        <begin position="91"/>
        <end position="111"/>
    </location>
</feature>
<dbReference type="NCBIfam" id="TIGR00786">
    <property type="entry name" value="dctM"/>
    <property type="match status" value="1"/>
</dbReference>
<feature type="transmembrane region" description="Helical" evidence="7">
    <location>
        <begin position="276"/>
        <end position="298"/>
    </location>
</feature>